<evidence type="ECO:0000313" key="4">
    <source>
        <dbReference type="EMBL" id="MEN3324457.1"/>
    </source>
</evidence>
<dbReference type="InterPro" id="IPR026444">
    <property type="entry name" value="Secre_tail"/>
</dbReference>
<name>A0ABV0ABJ4_9FLAO</name>
<dbReference type="EMBL" id="JAZHYP010000005">
    <property type="protein sequence ID" value="MEN3324457.1"/>
    <property type="molecule type" value="Genomic_DNA"/>
</dbReference>
<gene>
    <name evidence="4" type="ORF">VP395_12020</name>
</gene>
<dbReference type="Pfam" id="PF18962">
    <property type="entry name" value="Por_Secre_tail"/>
    <property type="match status" value="1"/>
</dbReference>
<keyword evidence="5" id="KW-1185">Reference proteome</keyword>
<evidence type="ECO:0000256" key="1">
    <source>
        <dbReference type="ARBA" id="ARBA00022729"/>
    </source>
</evidence>
<dbReference type="Gene3D" id="2.120.10.30">
    <property type="entry name" value="TolB, C-terminal domain"/>
    <property type="match status" value="1"/>
</dbReference>
<dbReference type="Proteomes" id="UP001416393">
    <property type="component" value="Unassembled WGS sequence"/>
</dbReference>
<dbReference type="Gene3D" id="2.60.120.260">
    <property type="entry name" value="Galactose-binding domain-like"/>
    <property type="match status" value="1"/>
</dbReference>
<dbReference type="RefSeq" id="WP_346242257.1">
    <property type="nucleotide sequence ID" value="NZ_JAZHYP010000005.1"/>
</dbReference>
<comment type="caution">
    <text evidence="4">The sequence shown here is derived from an EMBL/GenBank/DDBJ whole genome shotgun (WGS) entry which is preliminary data.</text>
</comment>
<dbReference type="NCBIfam" id="TIGR04183">
    <property type="entry name" value="Por_Secre_tail"/>
    <property type="match status" value="1"/>
</dbReference>
<evidence type="ECO:0000259" key="2">
    <source>
        <dbReference type="Pfam" id="PF07995"/>
    </source>
</evidence>
<feature type="domain" description="Glucose/Sorbosone dehydrogenase" evidence="2">
    <location>
        <begin position="274"/>
        <end position="442"/>
    </location>
</feature>
<feature type="domain" description="Glucose/Sorbosone dehydrogenase" evidence="2">
    <location>
        <begin position="67"/>
        <end position="244"/>
    </location>
</feature>
<dbReference type="PANTHER" id="PTHR19328">
    <property type="entry name" value="HEDGEHOG-INTERACTING PROTEIN"/>
    <property type="match status" value="1"/>
</dbReference>
<sequence>MNISNKNNKILIAILGVLIFATLSFVSFLVGPGFTNPEPVGRFLNGNFPDYLPDNPYVEAFPNLRFDSPLTFTLVPNSNVIVIGQRNGIVYSFEDNNEVQIKNLVVDFSGEVGNSNDNGFLGLAIHPQFGQSGKNYFYVYYQTKDSNGGNSDGGGGFVCDNTQYVGSSMILKRFEVNPNTFKIVAGTELVMMKRRMFGFAHYGGSLNFGNDGYLYLTTGDQSSYSKPQNTWSNLDGGILRLDVNQDPSKSHVPIRKLPAGALYNDEFSGVGYWIPNDNPFLSPNGSRFEEYYTVGHRNPHRMTKDRLTGIFYIGEVGEFYHDEINVLEKGQNYGWPIFEGYRDSPGTNCTTMLDGMTQKGPLVAFPRAEANALIGGYIYRGSSMTNYYGKYICADFGGGSEIWAVDINTGDYELIASFTPTQIISFGEGNDGELYLLKLGDNVPLYKMVPSGQPESGFPQKLSETGAFKNLETLEPNEGVIPYELIESFWSDGAKKKRWMVIPNDGTHNTPAEKIKFSEDGDWEFPVGSVLIKHFELPIDELNPNITKRLETRFSVKTSPGSFYYLTYKWNDEQTDAVLLDSGIEETIEIKTQNGSTKNQTWTYPGTQDCITCHNPVIGGTIGPRTRYLNSEMTYPKTTLKANQLVTLSHLGILDEAIDDNKALQYQTHKALDDSNASLEERSRSYLDLNCAYCHRPGGTAERAKLDMRLFNSLDQTNLLYANPSSLLGIEGARVVAPGDKSKSVLFHRMNSVDPNIAMPTIAKNVIDKKAVDLIGLWIDQLEPTAYNNIALTATARTSYVSPWESLAAVNNDFTPASSNDKSNLAYGNWNNPNSIQWVEYNWPESHKITSTQIYWFDDNGGILIPTMAYIEYWDSNKWVKVGNVPLEKDSWNTLAISNIVTTKLRVSMLNSNESTGILEWRVIGAPLSALSVKSEKTLEIGIFPNPTNGLLNINLTNFLNREVKIFVYDSSGKVVINKTIPKNHGAIETFNLWYMAEGVYYVKFKSDSIQFSKKIIVKK</sequence>
<protein>
    <submittedName>
        <fullName evidence="4">PQQ-dependent sugar dehydrogenase</fullName>
    </submittedName>
</protein>
<proteinExistence type="predicted"/>
<evidence type="ECO:0000313" key="5">
    <source>
        <dbReference type="Proteomes" id="UP001416393"/>
    </source>
</evidence>
<accession>A0ABV0ABJ4</accession>
<dbReference type="SUPFAM" id="SSF50952">
    <property type="entry name" value="Soluble quinoprotein glucose dehydrogenase"/>
    <property type="match status" value="1"/>
</dbReference>
<evidence type="ECO:0000259" key="3">
    <source>
        <dbReference type="Pfam" id="PF18962"/>
    </source>
</evidence>
<dbReference type="Pfam" id="PF07995">
    <property type="entry name" value="GSDH"/>
    <property type="match status" value="2"/>
</dbReference>
<dbReference type="PANTHER" id="PTHR19328:SF13">
    <property type="entry name" value="HIPL1 PROTEIN"/>
    <property type="match status" value="1"/>
</dbReference>
<organism evidence="4 5">
    <name type="scientific">Mariniflexile soesokkakense</name>
    <dbReference type="NCBI Taxonomy" id="1343160"/>
    <lineage>
        <taxon>Bacteria</taxon>
        <taxon>Pseudomonadati</taxon>
        <taxon>Bacteroidota</taxon>
        <taxon>Flavobacteriia</taxon>
        <taxon>Flavobacteriales</taxon>
        <taxon>Flavobacteriaceae</taxon>
        <taxon>Mariniflexile</taxon>
    </lineage>
</organism>
<keyword evidence="1" id="KW-0732">Signal</keyword>
<dbReference type="InterPro" id="IPR011042">
    <property type="entry name" value="6-blade_b-propeller_TolB-like"/>
</dbReference>
<feature type="domain" description="Secretion system C-terminal sorting" evidence="3">
    <location>
        <begin position="943"/>
        <end position="1018"/>
    </location>
</feature>
<dbReference type="InterPro" id="IPR011041">
    <property type="entry name" value="Quinoprot_gluc/sorb_DH_b-prop"/>
</dbReference>
<dbReference type="InterPro" id="IPR012938">
    <property type="entry name" value="Glc/Sorbosone_DH"/>
</dbReference>
<reference evidence="4 5" key="1">
    <citation type="submission" date="2024-01" db="EMBL/GenBank/DDBJ databases">
        <title>Mariniflexile litorale sp. nov., isolated from the shallow sediments of the Sea of Japan.</title>
        <authorList>
            <person name="Romanenko L."/>
            <person name="Bystritskaya E."/>
            <person name="Isaeva M."/>
        </authorList>
    </citation>
    <scope>NUCLEOTIDE SEQUENCE [LARGE SCALE GENOMIC DNA]</scope>
    <source>
        <strain evidence="4 5">KCTC 32427</strain>
    </source>
</reference>